<accession>A0A3M4YY06</accession>
<dbReference type="Proteomes" id="UP000268004">
    <property type="component" value="Unassembled WGS sequence"/>
</dbReference>
<name>A0A3M4YY06_9PSED</name>
<dbReference type="AlphaFoldDB" id="A0A3M4YY06"/>
<evidence type="ECO:0000313" key="2">
    <source>
        <dbReference type="Proteomes" id="UP000268004"/>
    </source>
</evidence>
<comment type="caution">
    <text evidence="1">The sequence shown here is derived from an EMBL/GenBank/DDBJ whole genome shotgun (WGS) entry which is preliminary data.</text>
</comment>
<dbReference type="EMBL" id="RBSD01000006">
    <property type="protein sequence ID" value="RMR93043.1"/>
    <property type="molecule type" value="Genomic_DNA"/>
</dbReference>
<evidence type="ECO:0000313" key="1">
    <source>
        <dbReference type="EMBL" id="RMR93043.1"/>
    </source>
</evidence>
<sequence length="134" mass="14969">MNNGKSRCIHKPAELRALAVSGCGFRVLKNEAGSMNSTYLEALEEFETLTGTPYRDELYLTPASVPAELLDVISKAKISQAHAQQISISHQMQHFKQGNVAVLPEDKTYLVGDFEKCREQIELWSAARSDRKSK</sequence>
<proteinExistence type="predicted"/>
<gene>
    <name evidence="1" type="ORF">ALP78_00286</name>
</gene>
<protein>
    <submittedName>
        <fullName evidence="1">Uncharacterized protein</fullName>
    </submittedName>
</protein>
<organism evidence="1 2">
    <name type="scientific">Pseudomonas coronafaciens pv. striafaciens</name>
    <dbReference type="NCBI Taxonomy" id="235276"/>
    <lineage>
        <taxon>Bacteria</taxon>
        <taxon>Pseudomonadati</taxon>
        <taxon>Pseudomonadota</taxon>
        <taxon>Gammaproteobacteria</taxon>
        <taxon>Pseudomonadales</taxon>
        <taxon>Pseudomonadaceae</taxon>
        <taxon>Pseudomonas</taxon>
        <taxon>Pseudomonas coronafaciens</taxon>
    </lineage>
</organism>
<reference evidence="1 2" key="1">
    <citation type="submission" date="2018-08" db="EMBL/GenBank/DDBJ databases">
        <title>Recombination of ecologically and evolutionarily significant loci maintains genetic cohesion in the Pseudomonas syringae species complex.</title>
        <authorList>
            <person name="Dillon M."/>
            <person name="Thakur S."/>
            <person name="Almeida R.N.D."/>
            <person name="Weir B.S."/>
            <person name="Guttman D.S."/>
        </authorList>
    </citation>
    <scope>NUCLEOTIDE SEQUENCE [LARGE SCALE GENOMIC DNA]</scope>
    <source>
        <strain evidence="1 2">ICMP 4996</strain>
    </source>
</reference>